<dbReference type="InterPro" id="IPR008979">
    <property type="entry name" value="Galactose-bd-like_sf"/>
</dbReference>
<keyword evidence="5" id="KW-0326">Glycosidase</keyword>
<dbReference type="GO" id="GO:0005764">
    <property type="term" value="C:lysosome"/>
    <property type="evidence" value="ECO:0007669"/>
    <property type="project" value="TreeGrafter"/>
</dbReference>
<dbReference type="PROSITE" id="PS50022">
    <property type="entry name" value="FA58C_3"/>
    <property type="match status" value="1"/>
</dbReference>
<dbReference type="EMBL" id="JACJVO010000034">
    <property type="protein sequence ID" value="MBB6734606.1"/>
    <property type="molecule type" value="Genomic_DNA"/>
</dbReference>
<feature type="domain" description="F5/8 type C" evidence="6">
    <location>
        <begin position="431"/>
        <end position="583"/>
    </location>
</feature>
<sequence length="587" mass="65426">MDAMIRERRLASWYRDARIGLFVHWGMQTGEYEADPSGPDFRYKYEDTVSFERAAEQAGWHAGRWIGTAKRLRAKYLTIASFHCELGYLKIWPSRVPGSPCTKRDYLRELIDAADAEGIKIVVYINRDAKNAFHAGVQWLDREAYRAYKNDEAVDITSREGYLAYSLDVMEELLRNYPGIAGFWFDGYHDKDESQEVFARLHRIREDLVLINNDFSEGPVEDEDAMALEDFGKVLEPEFDLASGTWVGPGDKEFAFKTKWDWIYLGEGRPHWKYYDLNYARVPSNAAIVRRIVTVAGNSWNAQLGFGPRIGGDFPELLEDFTAHFDRFMAWAEESVHGTVGGGHGQGGLPPGYWNDGAYGVTTLIPGGETHYVHVLIPPDGSRLELADAGYDVVRAADLKTGRELIFGQAGGRLTIEVPSWDAVTLDGDLAIKLTAAPSRRVVPSDLLTASASSELPYRIAAKVLDGERRTFFRSAVGNWPQHLTLELDRSCEVAGLCLTQPETGAVTKGGYAAPAGERIKAYDVRVSDDGANWSEPVASGELRNQRGMQVISFEPVVASYVRLTAHGNYADTGTFQISLVELIVPE</sequence>
<keyword evidence="4" id="KW-0378">Hydrolase</keyword>
<dbReference type="Gene3D" id="3.20.20.80">
    <property type="entry name" value="Glycosidases"/>
    <property type="match status" value="1"/>
</dbReference>
<comment type="caution">
    <text evidence="7">The sequence shown here is derived from an EMBL/GenBank/DDBJ whole genome shotgun (WGS) entry which is preliminary data.</text>
</comment>
<dbReference type="InterPro" id="IPR057739">
    <property type="entry name" value="Glyco_hydro_29_N"/>
</dbReference>
<dbReference type="Pfam" id="PF01120">
    <property type="entry name" value="Alpha_L_fucos"/>
    <property type="match status" value="1"/>
</dbReference>
<dbReference type="InterPro" id="IPR000421">
    <property type="entry name" value="FA58C"/>
</dbReference>
<comment type="similarity">
    <text evidence="1">Belongs to the glycosyl hydrolase 29 family.</text>
</comment>
<evidence type="ECO:0000256" key="5">
    <source>
        <dbReference type="ARBA" id="ARBA00023295"/>
    </source>
</evidence>
<keyword evidence="8" id="KW-1185">Reference proteome</keyword>
<evidence type="ECO:0000256" key="1">
    <source>
        <dbReference type="ARBA" id="ARBA00007951"/>
    </source>
</evidence>
<dbReference type="SUPFAM" id="SSF51445">
    <property type="entry name" value="(Trans)glycosidases"/>
    <property type="match status" value="1"/>
</dbReference>
<dbReference type="AlphaFoldDB" id="A0A7X0SRH0"/>
<dbReference type="PANTHER" id="PTHR10030">
    <property type="entry name" value="ALPHA-L-FUCOSIDASE"/>
    <property type="match status" value="1"/>
</dbReference>
<evidence type="ECO:0000313" key="8">
    <source>
        <dbReference type="Proteomes" id="UP000564644"/>
    </source>
</evidence>
<organism evidence="7 8">
    <name type="scientific">Cohnella zeiphila</name>
    <dbReference type="NCBI Taxonomy" id="2761120"/>
    <lineage>
        <taxon>Bacteria</taxon>
        <taxon>Bacillati</taxon>
        <taxon>Bacillota</taxon>
        <taxon>Bacilli</taxon>
        <taxon>Bacillales</taxon>
        <taxon>Paenibacillaceae</taxon>
        <taxon>Cohnella</taxon>
    </lineage>
</organism>
<evidence type="ECO:0000256" key="2">
    <source>
        <dbReference type="ARBA" id="ARBA00012662"/>
    </source>
</evidence>
<dbReference type="InterPro" id="IPR000933">
    <property type="entry name" value="Glyco_hydro_29"/>
</dbReference>
<dbReference type="InterPro" id="IPR017853">
    <property type="entry name" value="GH"/>
</dbReference>
<dbReference type="EC" id="3.2.1.51" evidence="2"/>
<dbReference type="SMART" id="SM00812">
    <property type="entry name" value="Alpha_L_fucos"/>
    <property type="match status" value="1"/>
</dbReference>
<dbReference type="GO" id="GO:0004560">
    <property type="term" value="F:alpha-L-fucosidase activity"/>
    <property type="evidence" value="ECO:0007669"/>
    <property type="project" value="InterPro"/>
</dbReference>
<evidence type="ECO:0000256" key="3">
    <source>
        <dbReference type="ARBA" id="ARBA00022729"/>
    </source>
</evidence>
<dbReference type="GO" id="GO:0016139">
    <property type="term" value="P:glycoside catabolic process"/>
    <property type="evidence" value="ECO:0007669"/>
    <property type="project" value="TreeGrafter"/>
</dbReference>
<dbReference type="Pfam" id="PF00754">
    <property type="entry name" value="F5_F8_type_C"/>
    <property type="match status" value="1"/>
</dbReference>
<keyword evidence="3" id="KW-0732">Signal</keyword>
<reference evidence="7 8" key="1">
    <citation type="submission" date="2020-08" db="EMBL/GenBank/DDBJ databases">
        <title>Cohnella phylogeny.</title>
        <authorList>
            <person name="Dunlap C."/>
        </authorList>
    </citation>
    <scope>NUCLEOTIDE SEQUENCE [LARGE SCALE GENOMIC DNA]</scope>
    <source>
        <strain evidence="7 8">CBP 2801</strain>
    </source>
</reference>
<proteinExistence type="inferred from homology"/>
<evidence type="ECO:0000313" key="7">
    <source>
        <dbReference type="EMBL" id="MBB6734606.1"/>
    </source>
</evidence>
<accession>A0A7X0SRH0</accession>
<dbReference type="Gene3D" id="2.60.120.260">
    <property type="entry name" value="Galactose-binding domain-like"/>
    <property type="match status" value="1"/>
</dbReference>
<evidence type="ECO:0000256" key="4">
    <source>
        <dbReference type="ARBA" id="ARBA00022801"/>
    </source>
</evidence>
<dbReference type="Proteomes" id="UP000564644">
    <property type="component" value="Unassembled WGS sequence"/>
</dbReference>
<protein>
    <recommendedName>
        <fullName evidence="2">alpha-L-fucosidase</fullName>
        <ecNumber evidence="2">3.2.1.51</ecNumber>
    </recommendedName>
</protein>
<name>A0A7X0SRH0_9BACL</name>
<evidence type="ECO:0000259" key="6">
    <source>
        <dbReference type="PROSITE" id="PS50022"/>
    </source>
</evidence>
<dbReference type="GO" id="GO:0006004">
    <property type="term" value="P:fucose metabolic process"/>
    <property type="evidence" value="ECO:0007669"/>
    <property type="project" value="TreeGrafter"/>
</dbReference>
<dbReference type="PANTHER" id="PTHR10030:SF37">
    <property type="entry name" value="ALPHA-L-FUCOSIDASE-RELATED"/>
    <property type="match status" value="1"/>
</dbReference>
<dbReference type="SUPFAM" id="SSF49785">
    <property type="entry name" value="Galactose-binding domain-like"/>
    <property type="match status" value="1"/>
</dbReference>
<gene>
    <name evidence="7" type="ORF">H7C18_27135</name>
</gene>